<accession>A0A1L2CUM5</accession>
<feature type="coiled-coil region" evidence="1">
    <location>
        <begin position="171"/>
        <end position="198"/>
    </location>
</feature>
<proteinExistence type="predicted"/>
<evidence type="ECO:0000256" key="1">
    <source>
        <dbReference type="SAM" id="Coils"/>
    </source>
</evidence>
<reference evidence="3" key="1">
    <citation type="submission" date="2016-01" db="EMBL/GenBank/DDBJ databases">
        <title>Isolation and Characterization of Enterobacteria phage CBB.</title>
        <authorList>
            <person name="Buttimer C.T.H."/>
            <person name="Hendrix H."/>
            <person name="Alexandre H."/>
            <person name="O'Mahony J."/>
            <person name="Lavigne R."/>
            <person name="Coffey A."/>
        </authorList>
    </citation>
    <scope>NUCLEOTIDE SEQUENCE [LARGE SCALE GENOMIC DNA]</scope>
</reference>
<evidence type="ECO:0000313" key="3">
    <source>
        <dbReference type="Proteomes" id="UP000223891"/>
    </source>
</evidence>
<dbReference type="EMBL" id="KU574722">
    <property type="protein sequence ID" value="AMM43721.1"/>
    <property type="molecule type" value="Genomic_DNA"/>
</dbReference>
<keyword evidence="3" id="KW-1185">Reference proteome</keyword>
<dbReference type="Proteomes" id="UP000223891">
    <property type="component" value="Segment"/>
</dbReference>
<protein>
    <submittedName>
        <fullName evidence="2">Uncharacterized protein</fullName>
    </submittedName>
</protein>
<organism evidence="2 3">
    <name type="scientific">Pectobacterium phage vB_PcaM_CBB</name>
    <dbReference type="NCBI Taxonomy" id="2772511"/>
    <lineage>
        <taxon>Viruses</taxon>
        <taxon>Duplodnaviria</taxon>
        <taxon>Heunggongvirae</taxon>
        <taxon>Uroviricota</taxon>
        <taxon>Caudoviricetes</taxon>
        <taxon>Mimasvirus</taxon>
        <taxon>Mimasvirus CBB</taxon>
    </lineage>
</organism>
<evidence type="ECO:0000313" key="2">
    <source>
        <dbReference type="EMBL" id="AMM43721.1"/>
    </source>
</evidence>
<gene>
    <name evidence="2" type="ORF">CBB_156</name>
</gene>
<name>A0A1L2CUM5_9CAUD</name>
<keyword evidence="1" id="KW-0175">Coiled coil</keyword>
<sequence>MSWNRTTMTFLLLRKNTKLLNEYISKGHDAEVRSQRREYIISLKQELAALPPERYNLIKTVATEIDRFIIKDITKNYVPYDEKDYHVMQHIIQGTNIVLREEVVHHYMMPRMWLDTSEKAKNTMRGQPPSEDPWILYDKIHNIHFLIYDEKTVVDKVDLFTGREHGWFIGIFKALQEMKEAEEEIMKQQRVLEELRKEERRKAGILSKYS</sequence>